<name>A0A9P0CZ60_9CUCU</name>
<reference evidence="1" key="1">
    <citation type="submission" date="2022-01" db="EMBL/GenBank/DDBJ databases">
        <authorList>
            <person name="King R."/>
        </authorList>
    </citation>
    <scope>NUCLEOTIDE SEQUENCE</scope>
</reference>
<evidence type="ECO:0000313" key="1">
    <source>
        <dbReference type="EMBL" id="CAH1108913.1"/>
    </source>
</evidence>
<evidence type="ECO:0000313" key="2">
    <source>
        <dbReference type="Proteomes" id="UP001153636"/>
    </source>
</evidence>
<gene>
    <name evidence="1" type="ORF">PSYICH_LOCUS8692</name>
</gene>
<protein>
    <submittedName>
        <fullName evidence="1">Uncharacterized protein</fullName>
    </submittedName>
</protein>
<keyword evidence="2" id="KW-1185">Reference proteome</keyword>
<dbReference type="Proteomes" id="UP001153636">
    <property type="component" value="Chromosome 3"/>
</dbReference>
<dbReference type="EMBL" id="OV651815">
    <property type="protein sequence ID" value="CAH1108913.1"/>
    <property type="molecule type" value="Genomic_DNA"/>
</dbReference>
<accession>A0A9P0CZ60</accession>
<dbReference type="AlphaFoldDB" id="A0A9P0CZ60"/>
<organism evidence="1 2">
    <name type="scientific">Psylliodes chrysocephalus</name>
    <dbReference type="NCBI Taxonomy" id="3402493"/>
    <lineage>
        <taxon>Eukaryota</taxon>
        <taxon>Metazoa</taxon>
        <taxon>Ecdysozoa</taxon>
        <taxon>Arthropoda</taxon>
        <taxon>Hexapoda</taxon>
        <taxon>Insecta</taxon>
        <taxon>Pterygota</taxon>
        <taxon>Neoptera</taxon>
        <taxon>Endopterygota</taxon>
        <taxon>Coleoptera</taxon>
        <taxon>Polyphaga</taxon>
        <taxon>Cucujiformia</taxon>
        <taxon>Chrysomeloidea</taxon>
        <taxon>Chrysomelidae</taxon>
        <taxon>Galerucinae</taxon>
        <taxon>Alticini</taxon>
        <taxon>Psylliodes</taxon>
    </lineage>
</organism>
<sequence length="120" mass="13919">MLLVSSDTSPVLIDKSHLEGMEMVLELHLILITIEEYSSKIGYIPEENCGLVRIEISELASEGVKDLEKYTSEKEPYDKSTCRCDRGAEGIRRREEANEKQIQFYKTKRGMEIRNNYQEK</sequence>
<proteinExistence type="predicted"/>